<evidence type="ECO:0000313" key="1">
    <source>
        <dbReference type="EMBL" id="ASG21402.1"/>
    </source>
</evidence>
<dbReference type="KEGG" id="nao:Y958_11610"/>
<dbReference type="EMBL" id="CP022110">
    <property type="protein sequence ID" value="ASG21402.1"/>
    <property type="molecule type" value="Genomic_DNA"/>
</dbReference>
<reference evidence="1 2" key="1">
    <citation type="submission" date="2017-06" db="EMBL/GenBank/DDBJ databases">
        <title>Complete genome sequence of Nitrospirillum amazonense strain CBAmC, an endophytic nitrogen-fixing and plant growth-promoting bacterium, isolated from sugarcane.</title>
        <authorList>
            <person name="Schwab S."/>
            <person name="dos Santos Teixeira K.R."/>
            <person name="Simoes Araujo J.L."/>
            <person name="Soares Vidal M."/>
            <person name="Borges de Freitas H.R."/>
            <person name="Rivello Crivelaro A.L."/>
            <person name="Bueno de Camargo Nunes A."/>
            <person name="dos Santos C.M."/>
            <person name="Palmeira da Silva Rosa D."/>
            <person name="da Silva Padilha D."/>
            <person name="da Silva E."/>
            <person name="Araujo Terra L."/>
            <person name="Soares Mendes V."/>
            <person name="Farinelli L."/>
            <person name="Magalhaes Cruz L."/>
            <person name="Baldani J.I."/>
        </authorList>
    </citation>
    <scope>NUCLEOTIDE SEQUENCE [LARGE SCALE GENOMIC DNA]</scope>
    <source>
        <strain evidence="1 2">CBAmC</strain>
    </source>
</reference>
<dbReference type="RefSeq" id="WP_088872106.1">
    <property type="nucleotide sequence ID" value="NZ_CP022110.1"/>
</dbReference>
<dbReference type="Proteomes" id="UP000197153">
    <property type="component" value="Chromosome 1"/>
</dbReference>
<organism evidence="1 2">
    <name type="scientific">Nitrospirillum viridazoti CBAmc</name>
    <dbReference type="NCBI Taxonomy" id="1441467"/>
    <lineage>
        <taxon>Bacteria</taxon>
        <taxon>Pseudomonadati</taxon>
        <taxon>Pseudomonadota</taxon>
        <taxon>Alphaproteobacteria</taxon>
        <taxon>Rhodospirillales</taxon>
        <taxon>Azospirillaceae</taxon>
        <taxon>Nitrospirillum</taxon>
        <taxon>Nitrospirillum viridazoti</taxon>
    </lineage>
</organism>
<keyword evidence="2" id="KW-1185">Reference proteome</keyword>
<name>A0A248JRN4_9PROT</name>
<accession>A0A248JRN4</accession>
<gene>
    <name evidence="1" type="ORF">Y958_11610</name>
</gene>
<proteinExistence type="predicted"/>
<protein>
    <submittedName>
        <fullName evidence="1">Uncharacterized protein</fullName>
    </submittedName>
</protein>
<sequence length="65" mass="7508">MAFTKADLDALKAARAQGVLRVRFEGREVIYRSDAEMKALQREMEAEVNPRPRFKTALVLSRRGW</sequence>
<dbReference type="AlphaFoldDB" id="A0A248JRN4"/>
<dbReference type="NCBIfam" id="NF047331">
    <property type="entry name" value="phage_HTJ"/>
    <property type="match status" value="1"/>
</dbReference>
<evidence type="ECO:0000313" key="2">
    <source>
        <dbReference type="Proteomes" id="UP000197153"/>
    </source>
</evidence>